<dbReference type="EMBL" id="JAZDWU010000002">
    <property type="protein sequence ID" value="KAL0009900.1"/>
    <property type="molecule type" value="Genomic_DNA"/>
</dbReference>
<dbReference type="AlphaFoldDB" id="A0AAW2DGX4"/>
<accession>A0AAW2DGX4</accession>
<evidence type="ECO:0000313" key="1">
    <source>
        <dbReference type="EMBL" id="KAL0009900.1"/>
    </source>
</evidence>
<organism evidence="1 2">
    <name type="scientific">Lithocarpus litseifolius</name>
    <dbReference type="NCBI Taxonomy" id="425828"/>
    <lineage>
        <taxon>Eukaryota</taxon>
        <taxon>Viridiplantae</taxon>
        <taxon>Streptophyta</taxon>
        <taxon>Embryophyta</taxon>
        <taxon>Tracheophyta</taxon>
        <taxon>Spermatophyta</taxon>
        <taxon>Magnoliopsida</taxon>
        <taxon>eudicotyledons</taxon>
        <taxon>Gunneridae</taxon>
        <taxon>Pentapetalae</taxon>
        <taxon>rosids</taxon>
        <taxon>fabids</taxon>
        <taxon>Fagales</taxon>
        <taxon>Fagaceae</taxon>
        <taxon>Lithocarpus</taxon>
    </lineage>
</organism>
<protein>
    <submittedName>
        <fullName evidence="1">Uncharacterized protein</fullName>
    </submittedName>
</protein>
<evidence type="ECO:0000313" key="2">
    <source>
        <dbReference type="Proteomes" id="UP001459277"/>
    </source>
</evidence>
<reference evidence="1 2" key="1">
    <citation type="submission" date="2024-01" db="EMBL/GenBank/DDBJ databases">
        <title>A telomere-to-telomere, gap-free genome of sweet tea (Lithocarpus litseifolius).</title>
        <authorList>
            <person name="Zhou J."/>
        </authorList>
    </citation>
    <scope>NUCLEOTIDE SEQUENCE [LARGE SCALE GENOMIC DNA]</scope>
    <source>
        <strain evidence="1">Zhou-2022a</strain>
        <tissue evidence="1">Leaf</tissue>
    </source>
</reference>
<comment type="caution">
    <text evidence="1">The sequence shown here is derived from an EMBL/GenBank/DDBJ whole genome shotgun (WGS) entry which is preliminary data.</text>
</comment>
<proteinExistence type="predicted"/>
<gene>
    <name evidence="1" type="ORF">SO802_005008</name>
</gene>
<keyword evidence="2" id="KW-1185">Reference proteome</keyword>
<dbReference type="Proteomes" id="UP001459277">
    <property type="component" value="Unassembled WGS sequence"/>
</dbReference>
<sequence length="183" mass="20573">MLSIEMVQSHISGVRKGRCLNTTAFPPDLRCLTYIMMFNLYPVKKMTTISNATVIFLMEFQENTYIDISAHAFSIIADETRTTSRAKLVLPSLLMRIFHVKGVEIPQDISLMPTPPAINALTIARIKVRLPGDEEECDPAQGVPMDTETEVEGGYDSTIYVFFIPSKIYRIGDSYQGKSTRLD</sequence>
<name>A0AAW2DGX4_9ROSI</name>